<organism evidence="2 3">
    <name type="scientific">Botrytis paeoniae</name>
    <dbReference type="NCBI Taxonomy" id="278948"/>
    <lineage>
        <taxon>Eukaryota</taxon>
        <taxon>Fungi</taxon>
        <taxon>Dikarya</taxon>
        <taxon>Ascomycota</taxon>
        <taxon>Pezizomycotina</taxon>
        <taxon>Leotiomycetes</taxon>
        <taxon>Helotiales</taxon>
        <taxon>Sclerotiniaceae</taxon>
        <taxon>Botrytis</taxon>
    </lineage>
</organism>
<feature type="signal peptide" evidence="1">
    <location>
        <begin position="1"/>
        <end position="16"/>
    </location>
</feature>
<evidence type="ECO:0000313" key="2">
    <source>
        <dbReference type="EMBL" id="TGO21499.1"/>
    </source>
</evidence>
<dbReference type="PANTHER" id="PTHR38123:SF1">
    <property type="entry name" value="HYDROPHOBIC SURFACE BINDING PROTEIN"/>
    <property type="match status" value="1"/>
</dbReference>
<comment type="caution">
    <text evidence="2">The sequence shown here is derived from an EMBL/GenBank/DDBJ whole genome shotgun (WGS) entry which is preliminary data.</text>
</comment>
<proteinExistence type="predicted"/>
<dbReference type="Pfam" id="PF12296">
    <property type="entry name" value="HsbA"/>
    <property type="match status" value="1"/>
</dbReference>
<evidence type="ECO:0000256" key="1">
    <source>
        <dbReference type="SAM" id="SignalP"/>
    </source>
</evidence>
<evidence type="ECO:0008006" key="4">
    <source>
        <dbReference type="Google" id="ProtNLM"/>
    </source>
</evidence>
<dbReference type="PANTHER" id="PTHR38123">
    <property type="entry name" value="CELL WALL SERINE-THREONINE-RICH GALACTOMANNOPROTEIN MP1 (AFU_ORTHOLOGUE AFUA_4G03240)"/>
    <property type="match status" value="1"/>
</dbReference>
<dbReference type="AlphaFoldDB" id="A0A4Z1FDW4"/>
<dbReference type="EMBL" id="PQXI01000215">
    <property type="protein sequence ID" value="TGO21499.1"/>
    <property type="molecule type" value="Genomic_DNA"/>
</dbReference>
<sequence length="176" mass="18446">MVAIKNIFCFITAVTAATIYQRTPATILTDITTIDTNVKALTTAVDNYNSGFFNLLTVSSTESTLETSIKNAAKDAANTSQLSSAESNSILDEINHLIPDIQEALNALVAKKSTFANAGVASTVESDLANLKQETDTFGKNLLAISSSDVEPNLSAALSTIDNDFTNAQAAFSGGS</sequence>
<accession>A0A4Z1FDW4</accession>
<protein>
    <recommendedName>
        <fullName evidence="4">Hydrophobic surface binding protein</fullName>
    </recommendedName>
</protein>
<dbReference type="InterPro" id="IPR021054">
    <property type="entry name" value="Cell_wall_mannoprotein_1"/>
</dbReference>
<keyword evidence="1" id="KW-0732">Signal</keyword>
<evidence type="ECO:0000313" key="3">
    <source>
        <dbReference type="Proteomes" id="UP000297910"/>
    </source>
</evidence>
<keyword evidence="3" id="KW-1185">Reference proteome</keyword>
<feature type="chain" id="PRO_5021498368" description="Hydrophobic surface binding protein" evidence="1">
    <location>
        <begin position="17"/>
        <end position="176"/>
    </location>
</feature>
<dbReference type="Proteomes" id="UP000297910">
    <property type="component" value="Unassembled WGS sequence"/>
</dbReference>
<reference evidence="2 3" key="1">
    <citation type="submission" date="2017-12" db="EMBL/GenBank/DDBJ databases">
        <title>Comparative genomics of Botrytis spp.</title>
        <authorList>
            <person name="Valero-Jimenez C.A."/>
            <person name="Tapia P."/>
            <person name="Veloso J."/>
            <person name="Silva-Moreno E."/>
            <person name="Staats M."/>
            <person name="Valdes J.H."/>
            <person name="Van Kan J.A.L."/>
        </authorList>
    </citation>
    <scope>NUCLEOTIDE SEQUENCE [LARGE SCALE GENOMIC DNA]</scope>
    <source>
        <strain evidence="2 3">Bp0003</strain>
    </source>
</reference>
<dbReference type="Gene3D" id="1.20.1280.140">
    <property type="match status" value="1"/>
</dbReference>
<gene>
    <name evidence="2" type="ORF">BPAE_0216g00110</name>
</gene>
<name>A0A4Z1FDW4_9HELO</name>
<dbReference type="GO" id="GO:0005576">
    <property type="term" value="C:extracellular region"/>
    <property type="evidence" value="ECO:0007669"/>
    <property type="project" value="TreeGrafter"/>
</dbReference>